<sequence length="161" mass="18513">MALTIAERFKYNLYLWYFGLTQVRLIHYCRPKIVDITEEKVVLMMSLDRRTRNHVRSMYIGAMVVGVDMVTGFTAMVRIRESKRKVIPIFKDLTANFLKRAEGDVYFICREGKAITDAVEKTITTGERVNIPVQVTATVPNKFGDEPVAEFTITLSVKEKK</sequence>
<protein>
    <recommendedName>
        <fullName evidence="3">DUF4442 domain-containing protein</fullName>
    </recommendedName>
</protein>
<dbReference type="Pfam" id="PF14539">
    <property type="entry name" value="DUF4442"/>
    <property type="match status" value="1"/>
</dbReference>
<evidence type="ECO:0000313" key="2">
    <source>
        <dbReference type="EMBL" id="SVA31268.1"/>
    </source>
</evidence>
<reference evidence="2" key="1">
    <citation type="submission" date="2018-05" db="EMBL/GenBank/DDBJ databases">
        <authorList>
            <person name="Lanie J.A."/>
            <person name="Ng W.-L."/>
            <person name="Kazmierczak K.M."/>
            <person name="Andrzejewski T.M."/>
            <person name="Davidsen T.M."/>
            <person name="Wayne K.J."/>
            <person name="Tettelin H."/>
            <person name="Glass J.I."/>
            <person name="Rusch D."/>
            <person name="Podicherti R."/>
            <person name="Tsui H.-C.T."/>
            <person name="Winkler M.E."/>
        </authorList>
    </citation>
    <scope>NUCLEOTIDE SEQUENCE</scope>
</reference>
<dbReference type="InterPro" id="IPR029069">
    <property type="entry name" value="HotDog_dom_sf"/>
</dbReference>
<dbReference type="Gene3D" id="3.10.129.10">
    <property type="entry name" value="Hotdog Thioesterase"/>
    <property type="match status" value="1"/>
</dbReference>
<keyword evidence="1" id="KW-1133">Transmembrane helix</keyword>
<dbReference type="EMBL" id="UINC01007073">
    <property type="protein sequence ID" value="SVA31268.1"/>
    <property type="molecule type" value="Genomic_DNA"/>
</dbReference>
<gene>
    <name evidence="2" type="ORF">METZ01_LOCUS84122</name>
</gene>
<dbReference type="AlphaFoldDB" id="A0A381UUG5"/>
<evidence type="ECO:0000256" key="1">
    <source>
        <dbReference type="SAM" id="Phobius"/>
    </source>
</evidence>
<keyword evidence="1" id="KW-0472">Membrane</keyword>
<organism evidence="2">
    <name type="scientific">marine metagenome</name>
    <dbReference type="NCBI Taxonomy" id="408172"/>
    <lineage>
        <taxon>unclassified sequences</taxon>
        <taxon>metagenomes</taxon>
        <taxon>ecological metagenomes</taxon>
    </lineage>
</organism>
<dbReference type="SUPFAM" id="SSF54637">
    <property type="entry name" value="Thioesterase/thiol ester dehydrase-isomerase"/>
    <property type="match status" value="1"/>
</dbReference>
<proteinExistence type="predicted"/>
<feature type="transmembrane region" description="Helical" evidence="1">
    <location>
        <begin position="58"/>
        <end position="77"/>
    </location>
</feature>
<name>A0A381UUG5_9ZZZZ</name>
<evidence type="ECO:0008006" key="3">
    <source>
        <dbReference type="Google" id="ProtNLM"/>
    </source>
</evidence>
<accession>A0A381UUG5</accession>
<keyword evidence="1" id="KW-0812">Transmembrane</keyword>
<dbReference type="InterPro" id="IPR027961">
    <property type="entry name" value="DUF4442"/>
</dbReference>